<evidence type="ECO:0000256" key="2">
    <source>
        <dbReference type="ARBA" id="ARBA00022741"/>
    </source>
</evidence>
<keyword evidence="2 6" id="KW-0547">Nucleotide-binding</keyword>
<dbReference type="GO" id="GO:0005524">
    <property type="term" value="F:ATP binding"/>
    <property type="evidence" value="ECO:0007669"/>
    <property type="project" value="UniProtKB-KW"/>
</dbReference>
<keyword evidence="7" id="KW-0472">Membrane</keyword>
<reference evidence="9" key="2">
    <citation type="journal article" date="2023" name="Plants (Basel)">
        <title>Annotation of the Turnera subulata (Passifloraceae) Draft Genome Reveals the S-Locus Evolved after the Divergence of Turneroideae from Passifloroideae in a Stepwise Manner.</title>
        <authorList>
            <person name="Henning P.M."/>
            <person name="Roalson E.H."/>
            <person name="Mir W."/>
            <person name="McCubbin A.G."/>
            <person name="Shore J.S."/>
        </authorList>
    </citation>
    <scope>NUCLEOTIDE SEQUENCE</scope>
    <source>
        <strain evidence="9">F60SS</strain>
    </source>
</reference>
<evidence type="ECO:0000256" key="4">
    <source>
        <dbReference type="ARBA" id="ARBA00022917"/>
    </source>
</evidence>
<dbReference type="GO" id="GO:0004818">
    <property type="term" value="F:glutamate-tRNA ligase activity"/>
    <property type="evidence" value="ECO:0007669"/>
    <property type="project" value="TreeGrafter"/>
</dbReference>
<feature type="domain" description="Glutamyl/glutaminyl-tRNA synthetase class Ib catalytic" evidence="8">
    <location>
        <begin position="57"/>
        <end position="99"/>
    </location>
</feature>
<keyword evidence="7" id="KW-1133">Transmembrane helix</keyword>
<reference evidence="9" key="1">
    <citation type="submission" date="2022-02" db="EMBL/GenBank/DDBJ databases">
        <authorList>
            <person name="Henning P.M."/>
            <person name="McCubbin A.G."/>
            <person name="Shore J.S."/>
        </authorList>
    </citation>
    <scope>NUCLEOTIDE SEQUENCE</scope>
    <source>
        <strain evidence="9">F60SS</strain>
        <tissue evidence="9">Leaves</tissue>
    </source>
</reference>
<dbReference type="EMBL" id="JAKUCV010001551">
    <property type="protein sequence ID" value="KAJ4845871.1"/>
    <property type="molecule type" value="Genomic_DNA"/>
</dbReference>
<evidence type="ECO:0000313" key="10">
    <source>
        <dbReference type="Proteomes" id="UP001141552"/>
    </source>
</evidence>
<keyword evidence="4 6" id="KW-0648">Protein biosynthesis</keyword>
<dbReference type="GO" id="GO:0005829">
    <property type="term" value="C:cytosol"/>
    <property type="evidence" value="ECO:0007669"/>
    <property type="project" value="TreeGrafter"/>
</dbReference>
<dbReference type="GO" id="GO:0017102">
    <property type="term" value="C:methionyl glutamyl tRNA synthetase complex"/>
    <property type="evidence" value="ECO:0007669"/>
    <property type="project" value="TreeGrafter"/>
</dbReference>
<dbReference type="Pfam" id="PF00749">
    <property type="entry name" value="tRNA-synt_1c"/>
    <property type="match status" value="1"/>
</dbReference>
<dbReference type="OrthoDB" id="10250478at2759"/>
<dbReference type="InterPro" id="IPR050132">
    <property type="entry name" value="Gln/Glu-tRNA_Ligase"/>
</dbReference>
<keyword evidence="7" id="KW-0812">Transmembrane</keyword>
<protein>
    <recommendedName>
        <fullName evidence="8">Glutamyl/glutaminyl-tRNA synthetase class Ib catalytic domain-containing protein</fullName>
    </recommendedName>
</protein>
<dbReference type="GO" id="GO:0006424">
    <property type="term" value="P:glutamyl-tRNA aminoacylation"/>
    <property type="evidence" value="ECO:0007669"/>
    <property type="project" value="TreeGrafter"/>
</dbReference>
<dbReference type="InterPro" id="IPR020058">
    <property type="entry name" value="Glu/Gln-tRNA-synth_Ib_cat-dom"/>
</dbReference>
<evidence type="ECO:0000256" key="1">
    <source>
        <dbReference type="ARBA" id="ARBA00022598"/>
    </source>
</evidence>
<dbReference type="PANTHER" id="PTHR43097:SF5">
    <property type="entry name" value="GLUTAMATE--TRNA LIGASE"/>
    <property type="match status" value="1"/>
</dbReference>
<gene>
    <name evidence="9" type="ORF">Tsubulata_048171</name>
</gene>
<sequence length="120" mass="14359">MDGIESKWRNNSIYRGESETMERNDYRIREGFEVLPSWKVRHARPKQIPSRPSLHFVDALEGITHALRSSEYHDRNAQYERILQDMGLRKVNIYEFSRLLIWFIRFSASVIFAGLLRMEK</sequence>
<evidence type="ECO:0000313" key="9">
    <source>
        <dbReference type="EMBL" id="KAJ4845871.1"/>
    </source>
</evidence>
<accession>A0A9Q0GCE7</accession>
<feature type="transmembrane region" description="Helical" evidence="7">
    <location>
        <begin position="99"/>
        <end position="118"/>
    </location>
</feature>
<name>A0A9Q0GCE7_9ROSI</name>
<dbReference type="PANTHER" id="PTHR43097">
    <property type="entry name" value="GLUTAMINE-TRNA LIGASE"/>
    <property type="match status" value="1"/>
</dbReference>
<comment type="caution">
    <text evidence="9">The sequence shown here is derived from an EMBL/GenBank/DDBJ whole genome shotgun (WGS) entry which is preliminary data.</text>
</comment>
<dbReference type="Proteomes" id="UP001141552">
    <property type="component" value="Unassembled WGS sequence"/>
</dbReference>
<evidence type="ECO:0000259" key="8">
    <source>
        <dbReference type="Pfam" id="PF00749"/>
    </source>
</evidence>
<proteinExistence type="inferred from homology"/>
<evidence type="ECO:0000256" key="6">
    <source>
        <dbReference type="RuleBase" id="RU363037"/>
    </source>
</evidence>
<evidence type="ECO:0000256" key="3">
    <source>
        <dbReference type="ARBA" id="ARBA00022840"/>
    </source>
</evidence>
<dbReference type="InterPro" id="IPR014729">
    <property type="entry name" value="Rossmann-like_a/b/a_fold"/>
</dbReference>
<dbReference type="AlphaFoldDB" id="A0A9Q0GCE7"/>
<keyword evidence="1 6" id="KW-0436">Ligase</keyword>
<evidence type="ECO:0000256" key="5">
    <source>
        <dbReference type="ARBA" id="ARBA00023146"/>
    </source>
</evidence>
<keyword evidence="5 6" id="KW-0030">Aminoacyl-tRNA synthetase</keyword>
<dbReference type="SUPFAM" id="SSF52374">
    <property type="entry name" value="Nucleotidylyl transferase"/>
    <property type="match status" value="1"/>
</dbReference>
<evidence type="ECO:0000256" key="7">
    <source>
        <dbReference type="SAM" id="Phobius"/>
    </source>
</evidence>
<keyword evidence="3 6" id="KW-0067">ATP-binding</keyword>
<keyword evidence="10" id="KW-1185">Reference proteome</keyword>
<comment type="similarity">
    <text evidence="6">Belongs to the class-I aminoacyl-tRNA synthetase family.</text>
</comment>
<organism evidence="9 10">
    <name type="scientific">Turnera subulata</name>
    <dbReference type="NCBI Taxonomy" id="218843"/>
    <lineage>
        <taxon>Eukaryota</taxon>
        <taxon>Viridiplantae</taxon>
        <taxon>Streptophyta</taxon>
        <taxon>Embryophyta</taxon>
        <taxon>Tracheophyta</taxon>
        <taxon>Spermatophyta</taxon>
        <taxon>Magnoliopsida</taxon>
        <taxon>eudicotyledons</taxon>
        <taxon>Gunneridae</taxon>
        <taxon>Pentapetalae</taxon>
        <taxon>rosids</taxon>
        <taxon>fabids</taxon>
        <taxon>Malpighiales</taxon>
        <taxon>Passifloraceae</taxon>
        <taxon>Turnera</taxon>
    </lineage>
</organism>
<dbReference type="Gene3D" id="3.40.50.620">
    <property type="entry name" value="HUPs"/>
    <property type="match status" value="1"/>
</dbReference>